<comment type="subcellular location">
    <subcellularLocation>
        <location evidence="1">Cell outer membrane</location>
    </subcellularLocation>
</comment>
<proteinExistence type="inferred from homology"/>
<comment type="similarity">
    <text evidence="2">Belongs to the MipA/OmpV family.</text>
</comment>
<comment type="caution">
    <text evidence="7">The sequence shown here is derived from an EMBL/GenBank/DDBJ whole genome shotgun (WGS) entry which is preliminary data.</text>
</comment>
<evidence type="ECO:0000256" key="6">
    <source>
        <dbReference type="SAM" id="SignalP"/>
    </source>
</evidence>
<feature type="signal peptide" evidence="6">
    <location>
        <begin position="1"/>
        <end position="22"/>
    </location>
</feature>
<keyword evidence="3 6" id="KW-0732">Signal</keyword>
<evidence type="ECO:0000256" key="3">
    <source>
        <dbReference type="ARBA" id="ARBA00022729"/>
    </source>
</evidence>
<protein>
    <submittedName>
        <fullName evidence="7">MipA/OmpV family protein</fullName>
    </submittedName>
</protein>
<dbReference type="PANTHER" id="PTHR38776:SF1">
    <property type="entry name" value="MLTA-INTERACTING PROTEIN-RELATED"/>
    <property type="match status" value="1"/>
</dbReference>
<reference evidence="7 8" key="1">
    <citation type="submission" date="2023-11" db="EMBL/GenBank/DDBJ databases">
        <title>Paucibacter sp. nov., isolated from fresh soil in Korea.</title>
        <authorList>
            <person name="Le N.T.T."/>
        </authorList>
    </citation>
    <scope>NUCLEOTIDE SEQUENCE [LARGE SCALE GENOMIC DNA]</scope>
    <source>
        <strain evidence="7 8">R3-3</strain>
    </source>
</reference>
<feature type="chain" id="PRO_5045254065" evidence="6">
    <location>
        <begin position="23"/>
        <end position="271"/>
    </location>
</feature>
<evidence type="ECO:0000313" key="8">
    <source>
        <dbReference type="Proteomes" id="UP001285263"/>
    </source>
</evidence>
<gene>
    <name evidence="7" type="ORF">SNE35_23465</name>
</gene>
<dbReference type="InterPro" id="IPR010583">
    <property type="entry name" value="MipA"/>
</dbReference>
<keyword evidence="8" id="KW-1185">Reference proteome</keyword>
<dbReference type="PANTHER" id="PTHR38776">
    <property type="entry name" value="MLTA-INTERACTING PROTEIN-RELATED"/>
    <property type="match status" value="1"/>
</dbReference>
<evidence type="ECO:0000256" key="4">
    <source>
        <dbReference type="ARBA" id="ARBA00023136"/>
    </source>
</evidence>
<name>A0ABU5DP19_9BURK</name>
<keyword evidence="5" id="KW-0998">Cell outer membrane</keyword>
<accession>A0ABU5DP19</accession>
<dbReference type="Proteomes" id="UP001285263">
    <property type="component" value="Unassembled WGS sequence"/>
</dbReference>
<keyword evidence="4" id="KW-0472">Membrane</keyword>
<evidence type="ECO:0000313" key="7">
    <source>
        <dbReference type="EMBL" id="MDY0747483.1"/>
    </source>
</evidence>
<dbReference type="Pfam" id="PF06629">
    <property type="entry name" value="MipA"/>
    <property type="match status" value="1"/>
</dbReference>
<sequence length="271" mass="28929">MRSTACLAATSVLSLMSSPAMAEDEQEPAPKFRYLAAARLQYQPEYAGAQRYEFKLRPVWALQWGRWRISTSGGNGLLGFGGEVRGDGASTELVRSDRLKLGLSFRVDSGRSSGDASTTAGLPDVRRTLRGRVYAGYALTPDWQLSGSLSQDLLGRHGGLTAGLDLSWRLKRTADFEWTAGGGISAGDATNMRSYFGVTPEGSTATGLPVYTPSAGLRDAHAGTGWTWQLSPRWIAFGSAGVAQQMGPAADSPLTQRRFGGSLAVGLAYRN</sequence>
<dbReference type="RefSeq" id="WP_320425451.1">
    <property type="nucleotide sequence ID" value="NZ_JAXCLA010000008.1"/>
</dbReference>
<evidence type="ECO:0000256" key="1">
    <source>
        <dbReference type="ARBA" id="ARBA00004442"/>
    </source>
</evidence>
<evidence type="ECO:0000256" key="2">
    <source>
        <dbReference type="ARBA" id="ARBA00005722"/>
    </source>
</evidence>
<evidence type="ECO:0000256" key="5">
    <source>
        <dbReference type="ARBA" id="ARBA00023237"/>
    </source>
</evidence>
<dbReference type="EMBL" id="JAXCLA010000008">
    <property type="protein sequence ID" value="MDY0747483.1"/>
    <property type="molecule type" value="Genomic_DNA"/>
</dbReference>
<organism evidence="7 8">
    <name type="scientific">Roseateles agri</name>
    <dbReference type="NCBI Taxonomy" id="3098619"/>
    <lineage>
        <taxon>Bacteria</taxon>
        <taxon>Pseudomonadati</taxon>
        <taxon>Pseudomonadota</taxon>
        <taxon>Betaproteobacteria</taxon>
        <taxon>Burkholderiales</taxon>
        <taxon>Sphaerotilaceae</taxon>
        <taxon>Roseateles</taxon>
    </lineage>
</organism>